<name>A0AAD8H7U3_9APIA</name>
<dbReference type="SUPFAM" id="SSF56672">
    <property type="entry name" value="DNA/RNA polymerases"/>
    <property type="match status" value="1"/>
</dbReference>
<dbReference type="InterPro" id="IPR043502">
    <property type="entry name" value="DNA/RNA_pol_sf"/>
</dbReference>
<dbReference type="Pfam" id="PF00078">
    <property type="entry name" value="RVT_1"/>
    <property type="match status" value="1"/>
</dbReference>
<evidence type="ECO:0000313" key="2">
    <source>
        <dbReference type="EMBL" id="KAK1362064.1"/>
    </source>
</evidence>
<protein>
    <recommendedName>
        <fullName evidence="1">Reverse transcriptase domain-containing protein</fullName>
    </recommendedName>
</protein>
<reference evidence="2" key="2">
    <citation type="submission" date="2023-05" db="EMBL/GenBank/DDBJ databases">
        <authorList>
            <person name="Schelkunov M.I."/>
        </authorList>
    </citation>
    <scope>NUCLEOTIDE SEQUENCE</scope>
    <source>
        <strain evidence="2">Hsosn_3</strain>
        <tissue evidence="2">Leaf</tissue>
    </source>
</reference>
<evidence type="ECO:0000313" key="3">
    <source>
        <dbReference type="Proteomes" id="UP001237642"/>
    </source>
</evidence>
<organism evidence="2 3">
    <name type="scientific">Heracleum sosnowskyi</name>
    <dbReference type="NCBI Taxonomy" id="360622"/>
    <lineage>
        <taxon>Eukaryota</taxon>
        <taxon>Viridiplantae</taxon>
        <taxon>Streptophyta</taxon>
        <taxon>Embryophyta</taxon>
        <taxon>Tracheophyta</taxon>
        <taxon>Spermatophyta</taxon>
        <taxon>Magnoliopsida</taxon>
        <taxon>eudicotyledons</taxon>
        <taxon>Gunneridae</taxon>
        <taxon>Pentapetalae</taxon>
        <taxon>asterids</taxon>
        <taxon>campanulids</taxon>
        <taxon>Apiales</taxon>
        <taxon>Apiaceae</taxon>
        <taxon>Apioideae</taxon>
        <taxon>apioid superclade</taxon>
        <taxon>Tordylieae</taxon>
        <taxon>Tordyliinae</taxon>
        <taxon>Heracleum</taxon>
    </lineage>
</organism>
<dbReference type="AlphaFoldDB" id="A0AAD8H7U3"/>
<sequence>MLSHNGNCKPFLAKTRIINPFCRVLIEQTEVRSPLRYIISGRRKDEKFIAVLEDFLDTPSIHDQKDVQAILRGIKGVIKDWHKDPENNIDTKIRRMEELLSNMDNVNASHVSVLKMKSDFKSLYLDKVVMLKQRARVQWNLQGDTNSKFYHQVIQKRRGRNAIKGIFWKNQWLQRPRELKQAFLEHLCQLFEKVNPVVKLGIGNLRLNRLENGMPSWLDIEITGEELDIALKMSSSEKAPGPDGMSFEFSPQRGLRLGDPMSPLLFNLVVEVLSTMMVTANERGMFSGIKLSDNVKEITHLQFADDTLVFIKDDLESLKDVKRILTCFQFLSGLEINFSKSKLFALGKSTEILEEGSRVLSCAKGEWPLTYLGVTIGLSPKRQIYWDPLFTKFKKKLVGWKCESLNMVGRVVLIKSVVDSLPIHWFNTLLLPAMVYHKLESYRKSFLWALLGKWWFRWHNERSKEWNKLLRANYSCPLNEGLEAGFFRKKHLCDATKHSIREQTCKFEWLFELLKLQMGYQRWYKGFILGGGVVRWWCS</sequence>
<proteinExistence type="predicted"/>
<dbReference type="PANTHER" id="PTHR33116:SF79">
    <property type="entry name" value="REVERSE TRANSCRIPTASE DOMAIN, ZINC FINGER, CCHC-TYPE-RELATED"/>
    <property type="match status" value="1"/>
</dbReference>
<gene>
    <name evidence="2" type="ORF">POM88_046538</name>
</gene>
<dbReference type="Proteomes" id="UP001237642">
    <property type="component" value="Unassembled WGS sequence"/>
</dbReference>
<comment type="caution">
    <text evidence="2">The sequence shown here is derived from an EMBL/GenBank/DDBJ whole genome shotgun (WGS) entry which is preliminary data.</text>
</comment>
<keyword evidence="3" id="KW-1185">Reference proteome</keyword>
<evidence type="ECO:0000259" key="1">
    <source>
        <dbReference type="PROSITE" id="PS50878"/>
    </source>
</evidence>
<dbReference type="InterPro" id="IPR000477">
    <property type="entry name" value="RT_dom"/>
</dbReference>
<feature type="domain" description="Reverse transcriptase" evidence="1">
    <location>
        <begin position="1"/>
        <end position="376"/>
    </location>
</feature>
<reference evidence="2" key="1">
    <citation type="submission" date="2023-02" db="EMBL/GenBank/DDBJ databases">
        <title>Genome of toxic invasive species Heracleum sosnowskyi carries increased number of genes despite the absence of recent whole-genome duplications.</title>
        <authorList>
            <person name="Schelkunov M."/>
            <person name="Shtratnikova V."/>
            <person name="Makarenko M."/>
            <person name="Klepikova A."/>
            <person name="Omelchenko D."/>
            <person name="Novikova G."/>
            <person name="Obukhova E."/>
            <person name="Bogdanov V."/>
            <person name="Penin A."/>
            <person name="Logacheva M."/>
        </authorList>
    </citation>
    <scope>NUCLEOTIDE SEQUENCE</scope>
    <source>
        <strain evidence="2">Hsosn_3</strain>
        <tissue evidence="2">Leaf</tissue>
    </source>
</reference>
<dbReference type="EMBL" id="JAUIZM010000010">
    <property type="protein sequence ID" value="KAK1362064.1"/>
    <property type="molecule type" value="Genomic_DNA"/>
</dbReference>
<dbReference type="PANTHER" id="PTHR33116">
    <property type="entry name" value="REVERSE TRANSCRIPTASE ZINC-BINDING DOMAIN-CONTAINING PROTEIN-RELATED-RELATED"/>
    <property type="match status" value="1"/>
</dbReference>
<dbReference type="PROSITE" id="PS50878">
    <property type="entry name" value="RT_POL"/>
    <property type="match status" value="1"/>
</dbReference>
<accession>A0AAD8H7U3</accession>